<protein>
    <submittedName>
        <fullName evidence="3">Uncharacterized protein</fullName>
    </submittedName>
</protein>
<accession>A0A3N0Y0H4</accession>
<feature type="compositionally biased region" description="Polar residues" evidence="2">
    <location>
        <begin position="63"/>
        <end position="72"/>
    </location>
</feature>
<comment type="caution">
    <text evidence="3">The sequence shown here is derived from an EMBL/GenBank/DDBJ whole genome shotgun (WGS) entry which is preliminary data.</text>
</comment>
<keyword evidence="4" id="KW-1185">Reference proteome</keyword>
<feature type="coiled-coil region" evidence="1">
    <location>
        <begin position="1"/>
        <end position="28"/>
    </location>
</feature>
<proteinExistence type="predicted"/>
<name>A0A3N0Y0H4_ANAGA</name>
<reference evidence="3 4" key="1">
    <citation type="submission" date="2018-10" db="EMBL/GenBank/DDBJ databases">
        <title>Genome assembly for a Yunnan-Guizhou Plateau 3E fish, Anabarilius grahami (Regan), and its evolutionary and genetic applications.</title>
        <authorList>
            <person name="Jiang W."/>
        </authorList>
    </citation>
    <scope>NUCLEOTIDE SEQUENCE [LARGE SCALE GENOMIC DNA]</scope>
    <source>
        <strain evidence="3">AG-KIZ</strain>
        <tissue evidence="3">Muscle</tissue>
    </source>
</reference>
<evidence type="ECO:0000256" key="1">
    <source>
        <dbReference type="SAM" id="Coils"/>
    </source>
</evidence>
<dbReference type="AlphaFoldDB" id="A0A3N0Y0H4"/>
<keyword evidence="1" id="KW-0175">Coiled coil</keyword>
<evidence type="ECO:0000313" key="4">
    <source>
        <dbReference type="Proteomes" id="UP000281406"/>
    </source>
</evidence>
<evidence type="ECO:0000313" key="3">
    <source>
        <dbReference type="EMBL" id="ROK82874.1"/>
    </source>
</evidence>
<gene>
    <name evidence="3" type="ORF">DPX16_23424</name>
</gene>
<feature type="region of interest" description="Disordered" evidence="2">
    <location>
        <begin position="41"/>
        <end position="78"/>
    </location>
</feature>
<sequence>MQEELSALKSALRTKDELINNLKEELNSVSAPKVSSKPLMCPEMLTENPQPEQLPVEEESHCSTDPTSQIHSSAAEDPRETHALILTDSNGKYINEKLLFPNTRAKKI</sequence>
<organism evidence="3 4">
    <name type="scientific">Anabarilius grahami</name>
    <name type="common">Kanglang fish</name>
    <name type="synonym">Barilius grahami</name>
    <dbReference type="NCBI Taxonomy" id="495550"/>
    <lineage>
        <taxon>Eukaryota</taxon>
        <taxon>Metazoa</taxon>
        <taxon>Chordata</taxon>
        <taxon>Craniata</taxon>
        <taxon>Vertebrata</taxon>
        <taxon>Euteleostomi</taxon>
        <taxon>Actinopterygii</taxon>
        <taxon>Neopterygii</taxon>
        <taxon>Teleostei</taxon>
        <taxon>Ostariophysi</taxon>
        <taxon>Cypriniformes</taxon>
        <taxon>Xenocyprididae</taxon>
        <taxon>Xenocypridinae</taxon>
        <taxon>Xenocypridinae incertae sedis</taxon>
        <taxon>Anabarilius</taxon>
    </lineage>
</organism>
<evidence type="ECO:0000256" key="2">
    <source>
        <dbReference type="SAM" id="MobiDB-lite"/>
    </source>
</evidence>
<dbReference type="Proteomes" id="UP000281406">
    <property type="component" value="Unassembled WGS sequence"/>
</dbReference>
<dbReference type="EMBL" id="RJVU01055397">
    <property type="protein sequence ID" value="ROK82874.1"/>
    <property type="molecule type" value="Genomic_DNA"/>
</dbReference>